<organism evidence="2">
    <name type="scientific">Bracon brevicornis</name>
    <dbReference type="NCBI Taxonomy" id="1563983"/>
    <lineage>
        <taxon>Eukaryota</taxon>
        <taxon>Metazoa</taxon>
        <taxon>Ecdysozoa</taxon>
        <taxon>Arthropoda</taxon>
        <taxon>Hexapoda</taxon>
        <taxon>Insecta</taxon>
        <taxon>Pterygota</taxon>
        <taxon>Neoptera</taxon>
        <taxon>Endopterygota</taxon>
        <taxon>Hymenoptera</taxon>
        <taxon>Apocrita</taxon>
        <taxon>Ichneumonoidea</taxon>
        <taxon>Braconidae</taxon>
        <taxon>Braconinae</taxon>
        <taxon>Bracon</taxon>
    </lineage>
</organism>
<proteinExistence type="predicted"/>
<name>A0A6V7IMX2_9HYME</name>
<reference evidence="2" key="1">
    <citation type="submission" date="2020-07" db="EMBL/GenBank/DDBJ databases">
        <authorList>
            <person name="Ferguson B K."/>
        </authorList>
    </citation>
    <scope>NUCLEOTIDE SEQUENCE</scope>
    <source>
        <strain evidence="2">L06</strain>
    </source>
</reference>
<feature type="transmembrane region" description="Helical" evidence="1">
    <location>
        <begin position="64"/>
        <end position="84"/>
    </location>
</feature>
<dbReference type="AlphaFoldDB" id="A0A6V7IMX2"/>
<keyword evidence="1" id="KW-0472">Membrane</keyword>
<evidence type="ECO:0000313" key="2">
    <source>
        <dbReference type="EMBL" id="CAD1540384.1"/>
    </source>
</evidence>
<accession>A0A6V7IMX2</accession>
<protein>
    <submittedName>
        <fullName evidence="2">Uncharacterized protein</fullName>
    </submittedName>
</protein>
<evidence type="ECO:0000256" key="1">
    <source>
        <dbReference type="SAM" id="Phobius"/>
    </source>
</evidence>
<keyword evidence="1" id="KW-0812">Transmembrane</keyword>
<dbReference type="EMBL" id="CADCXW020000007">
    <property type="protein sequence ID" value="CAD1540384.1"/>
    <property type="molecule type" value="Genomic_DNA"/>
</dbReference>
<gene>
    <name evidence="2" type="ORF">BBRV_LOCUS28181</name>
</gene>
<sequence length="85" mass="9466">MSYLEGVRTSKLTPLKLTDCKEYCSLVDFASILDGILPVDEMTICQQKRPLPPPVEEEKDNGAGALQLISLPMVMIITLFLTLIR</sequence>
<keyword evidence="1" id="KW-1133">Transmembrane helix</keyword>